<sequence>MTLSLYVTLIVIFMLSTVIIWNTVLHRNKITVMAGMMIAMALGMSAGLTIGVIAGILLSGNLFYSTVLAMILGIIFGFLAGMPISLMAVLDGTLAGIMGGMMGAMLGVMIAPEFQDALIRIMFVIFIVTMLILFRMMHQEFIKTKGLFDHPAVMIFAFTLFIIMYNQMGPLTSTSSFQNNNDNLNTNNLVIQADEFSFSPNQVDLIAGEKVKITLDNIGEVEHDLEVIGMEAEFEEMSSSHAHHQGDGKIHIHSNPGEKQEISFTPLKPGKYRYICTIPGHVESGMTGMIEIVS</sequence>
<evidence type="ECO:0000313" key="5">
    <source>
        <dbReference type="EMBL" id="GLO65088.1"/>
    </source>
</evidence>
<feature type="transmembrane region" description="Helical" evidence="3">
    <location>
        <begin position="146"/>
        <end position="165"/>
    </location>
</feature>
<feature type="transmembrane region" description="Helical" evidence="3">
    <location>
        <begin position="32"/>
        <end position="56"/>
    </location>
</feature>
<keyword evidence="3" id="KW-0812">Transmembrane</keyword>
<feature type="transmembrane region" description="Helical" evidence="3">
    <location>
        <begin position="6"/>
        <end position="25"/>
    </location>
</feature>
<evidence type="ECO:0000259" key="4">
    <source>
        <dbReference type="Pfam" id="PF13473"/>
    </source>
</evidence>
<evidence type="ECO:0000313" key="6">
    <source>
        <dbReference type="Proteomes" id="UP001275436"/>
    </source>
</evidence>
<dbReference type="InterPro" id="IPR008972">
    <property type="entry name" value="Cupredoxin"/>
</dbReference>
<name>A0ABQ5TE63_9BACI</name>
<dbReference type="RefSeq" id="WP_272032128.1">
    <property type="nucleotide sequence ID" value="NZ_BSKO01000001.1"/>
</dbReference>
<dbReference type="PROSITE" id="PS00079">
    <property type="entry name" value="MULTICOPPER_OXIDASE1"/>
    <property type="match status" value="1"/>
</dbReference>
<keyword evidence="3" id="KW-1133">Transmembrane helix</keyword>
<reference evidence="5 6" key="1">
    <citation type="submission" date="2023-02" db="EMBL/GenBank/DDBJ databases">
        <title>Oceanobacillus kimchii IFOP_LL358 isolated form Alexandrium catenella lab strain.</title>
        <authorList>
            <person name="Gajardo G."/>
            <person name="Ueki S."/>
            <person name="Maruyama F."/>
        </authorList>
    </citation>
    <scope>NUCLEOTIDE SEQUENCE [LARGE SCALE GENOMIC DNA]</scope>
    <source>
        <strain evidence="5 6">IFOP_LL358</strain>
    </source>
</reference>
<dbReference type="InterPro" id="IPR028871">
    <property type="entry name" value="BlueCu_1_BS"/>
</dbReference>
<keyword evidence="6" id="KW-1185">Reference proteome</keyword>
<dbReference type="InterPro" id="IPR028096">
    <property type="entry name" value="EfeO_Cupredoxin"/>
</dbReference>
<feature type="transmembrane region" description="Helical" evidence="3">
    <location>
        <begin position="62"/>
        <end position="81"/>
    </location>
</feature>
<feature type="transmembrane region" description="Helical" evidence="3">
    <location>
        <begin position="88"/>
        <end position="111"/>
    </location>
</feature>
<dbReference type="EMBL" id="BSKO01000001">
    <property type="protein sequence ID" value="GLO65088.1"/>
    <property type="molecule type" value="Genomic_DNA"/>
</dbReference>
<keyword evidence="1" id="KW-0479">Metal-binding</keyword>
<feature type="transmembrane region" description="Helical" evidence="3">
    <location>
        <begin position="117"/>
        <end position="134"/>
    </location>
</feature>
<keyword evidence="3" id="KW-0472">Membrane</keyword>
<dbReference type="PROSITE" id="PS00196">
    <property type="entry name" value="COPPER_BLUE"/>
    <property type="match status" value="1"/>
</dbReference>
<dbReference type="InterPro" id="IPR033138">
    <property type="entry name" value="Cu_oxidase_CS"/>
</dbReference>
<feature type="domain" description="EfeO-type cupredoxin-like" evidence="4">
    <location>
        <begin position="178"/>
        <end position="280"/>
    </location>
</feature>
<gene>
    <name evidence="5" type="ORF">MACH08_08720</name>
</gene>
<dbReference type="Gene3D" id="2.60.40.420">
    <property type="entry name" value="Cupredoxins - blue copper proteins"/>
    <property type="match status" value="1"/>
</dbReference>
<keyword evidence="2" id="KW-0186">Copper</keyword>
<dbReference type="SUPFAM" id="SSF49503">
    <property type="entry name" value="Cupredoxins"/>
    <property type="match status" value="1"/>
</dbReference>
<evidence type="ECO:0000256" key="2">
    <source>
        <dbReference type="ARBA" id="ARBA00023008"/>
    </source>
</evidence>
<evidence type="ECO:0000256" key="3">
    <source>
        <dbReference type="SAM" id="Phobius"/>
    </source>
</evidence>
<accession>A0ABQ5TE63</accession>
<organism evidence="5 6">
    <name type="scientific">Oceanobacillus kimchii</name>
    <dbReference type="NCBI Taxonomy" id="746691"/>
    <lineage>
        <taxon>Bacteria</taxon>
        <taxon>Bacillati</taxon>
        <taxon>Bacillota</taxon>
        <taxon>Bacilli</taxon>
        <taxon>Bacillales</taxon>
        <taxon>Bacillaceae</taxon>
        <taxon>Oceanobacillus</taxon>
    </lineage>
</organism>
<comment type="caution">
    <text evidence="5">The sequence shown here is derived from an EMBL/GenBank/DDBJ whole genome shotgun (WGS) entry which is preliminary data.</text>
</comment>
<dbReference type="Pfam" id="PF13473">
    <property type="entry name" value="Cupredoxin_1"/>
    <property type="match status" value="1"/>
</dbReference>
<dbReference type="InterPro" id="IPR050845">
    <property type="entry name" value="Cu-binding_ET"/>
</dbReference>
<dbReference type="Proteomes" id="UP001275436">
    <property type="component" value="Unassembled WGS sequence"/>
</dbReference>
<proteinExistence type="predicted"/>
<dbReference type="PANTHER" id="PTHR38439">
    <property type="entry name" value="AURACYANIN-B"/>
    <property type="match status" value="1"/>
</dbReference>
<protein>
    <recommendedName>
        <fullName evidence="4">EfeO-type cupredoxin-like domain-containing protein</fullName>
    </recommendedName>
</protein>
<dbReference type="PANTHER" id="PTHR38439:SF3">
    <property type="entry name" value="COPPER-RESISTANT CUPROPROTEIN COPI"/>
    <property type="match status" value="1"/>
</dbReference>
<evidence type="ECO:0000256" key="1">
    <source>
        <dbReference type="ARBA" id="ARBA00022723"/>
    </source>
</evidence>